<sequence length="92" mass="10595">MSSQWESGVKPGFEGQDKIWKITLSHECVELGAPHHMVLNKGHVWKMLEEAISQVRVLIDEQIVAIDEKEVSRRRPLFSWEYAEAVGICITY</sequence>
<evidence type="ECO:0000313" key="1">
    <source>
        <dbReference type="EMBL" id="KAF3039946.1"/>
    </source>
</evidence>
<protein>
    <submittedName>
        <fullName evidence="1">Uncharacterized protein</fullName>
    </submittedName>
</protein>
<reference evidence="1" key="1">
    <citation type="submission" date="2019-04" db="EMBL/GenBank/DDBJ databases">
        <title>Sequencing of skin fungus with MAO and IRED activity.</title>
        <authorList>
            <person name="Marsaioli A.J."/>
            <person name="Bonatto J.M.C."/>
            <person name="Reis Junior O."/>
        </authorList>
    </citation>
    <scope>NUCLEOTIDE SEQUENCE</scope>
    <source>
        <strain evidence="1">28M1</strain>
    </source>
</reference>
<keyword evidence="2" id="KW-1185">Reference proteome</keyword>
<dbReference type="AlphaFoldDB" id="A0A9P4WSD2"/>
<gene>
    <name evidence="1" type="ORF">E8E12_008720</name>
</gene>
<accession>A0A9P4WSD2</accession>
<comment type="caution">
    <text evidence="1">The sequence shown here is derived from an EMBL/GenBank/DDBJ whole genome shotgun (WGS) entry which is preliminary data.</text>
</comment>
<dbReference type="OrthoDB" id="2963168at2759"/>
<dbReference type="Proteomes" id="UP000758155">
    <property type="component" value="Unassembled WGS sequence"/>
</dbReference>
<proteinExistence type="predicted"/>
<name>A0A9P4WSD2_9PLEO</name>
<evidence type="ECO:0000313" key="2">
    <source>
        <dbReference type="Proteomes" id="UP000758155"/>
    </source>
</evidence>
<dbReference type="EMBL" id="SWKV01000028">
    <property type="protein sequence ID" value="KAF3039946.1"/>
    <property type="molecule type" value="Genomic_DNA"/>
</dbReference>
<organism evidence="1 2">
    <name type="scientific">Didymella heteroderae</name>
    <dbReference type="NCBI Taxonomy" id="1769908"/>
    <lineage>
        <taxon>Eukaryota</taxon>
        <taxon>Fungi</taxon>
        <taxon>Dikarya</taxon>
        <taxon>Ascomycota</taxon>
        <taxon>Pezizomycotina</taxon>
        <taxon>Dothideomycetes</taxon>
        <taxon>Pleosporomycetidae</taxon>
        <taxon>Pleosporales</taxon>
        <taxon>Pleosporineae</taxon>
        <taxon>Didymellaceae</taxon>
        <taxon>Didymella</taxon>
    </lineage>
</organism>